<evidence type="ECO:0000313" key="10">
    <source>
        <dbReference type="EMBL" id="SMP80651.1"/>
    </source>
</evidence>
<dbReference type="EMBL" id="FXUL01000037">
    <property type="protein sequence ID" value="SMP80651.1"/>
    <property type="molecule type" value="Genomic_DNA"/>
</dbReference>
<dbReference type="Proteomes" id="UP001158049">
    <property type="component" value="Unassembled WGS sequence"/>
</dbReference>
<evidence type="ECO:0000256" key="7">
    <source>
        <dbReference type="ARBA" id="ARBA00023136"/>
    </source>
</evidence>
<dbReference type="Pfam" id="PF02653">
    <property type="entry name" value="BPD_transp_2"/>
    <property type="match status" value="1"/>
</dbReference>
<evidence type="ECO:0000256" key="8">
    <source>
        <dbReference type="ARBA" id="ARBA00037998"/>
    </source>
</evidence>
<comment type="similarity">
    <text evidence="8">Belongs to the binding-protein-dependent transport system permease family. LivHM subfamily.</text>
</comment>
<evidence type="ECO:0000256" key="4">
    <source>
        <dbReference type="ARBA" id="ARBA00022692"/>
    </source>
</evidence>
<dbReference type="CDD" id="cd06582">
    <property type="entry name" value="TM_PBP1_LivH_like"/>
    <property type="match status" value="1"/>
</dbReference>
<sequence>MNFLATVYSYVYQFGDSFAYLTLSALGLAVIFGMMGVINLAHGEFIMCGAYVTVLTAKQGVPLPIAMFLGVAASAIAGVILERLIVRHLYNRLFDSIVATWAVSLITQQAMLIFAGPSIEGLSTPFQPFQLGEYSFSTYRALLPFFAIATLACLFWLFFRINYGIYARATIQNATMARCLGLKTSRIYTLTFALGAGLAGLAGAVYAPTITAVPTMGSGFIVQAFVTVVTGGANVLQGTLPAAALLGFIQSGLSANYGQLAGQIGLLLTVIVIIRVLPQGVGSLFNRR</sequence>
<comment type="subcellular location">
    <subcellularLocation>
        <location evidence="1">Cell membrane</location>
        <topology evidence="1">Multi-pass membrane protein</topology>
    </subcellularLocation>
</comment>
<proteinExistence type="inferred from homology"/>
<evidence type="ECO:0000256" key="1">
    <source>
        <dbReference type="ARBA" id="ARBA00004651"/>
    </source>
</evidence>
<evidence type="ECO:0000256" key="2">
    <source>
        <dbReference type="ARBA" id="ARBA00022448"/>
    </source>
</evidence>
<evidence type="ECO:0000256" key="6">
    <source>
        <dbReference type="ARBA" id="ARBA00022989"/>
    </source>
</evidence>
<reference evidence="10 11" key="1">
    <citation type="submission" date="2017-05" db="EMBL/GenBank/DDBJ databases">
        <authorList>
            <person name="Varghese N."/>
            <person name="Submissions S."/>
        </authorList>
    </citation>
    <scope>NUCLEOTIDE SEQUENCE [LARGE SCALE GENOMIC DNA]</scope>
    <source>
        <strain evidence="10 11">DSM 26001</strain>
    </source>
</reference>
<keyword evidence="6 9" id="KW-1133">Transmembrane helix</keyword>
<evidence type="ECO:0000313" key="11">
    <source>
        <dbReference type="Proteomes" id="UP001158049"/>
    </source>
</evidence>
<organism evidence="10 11">
    <name type="scientific">Noviherbaspirillum suwonense</name>
    <dbReference type="NCBI Taxonomy" id="1224511"/>
    <lineage>
        <taxon>Bacteria</taxon>
        <taxon>Pseudomonadati</taxon>
        <taxon>Pseudomonadota</taxon>
        <taxon>Betaproteobacteria</taxon>
        <taxon>Burkholderiales</taxon>
        <taxon>Oxalobacteraceae</taxon>
        <taxon>Noviherbaspirillum</taxon>
    </lineage>
</organism>
<keyword evidence="3" id="KW-1003">Cell membrane</keyword>
<dbReference type="InterPro" id="IPR001851">
    <property type="entry name" value="ABC_transp_permease"/>
</dbReference>
<evidence type="ECO:0000256" key="5">
    <source>
        <dbReference type="ARBA" id="ARBA00022970"/>
    </source>
</evidence>
<dbReference type="RefSeq" id="WP_283445509.1">
    <property type="nucleotide sequence ID" value="NZ_FXUL01000037.1"/>
</dbReference>
<evidence type="ECO:0000256" key="9">
    <source>
        <dbReference type="SAM" id="Phobius"/>
    </source>
</evidence>
<keyword evidence="4 9" id="KW-0812">Transmembrane</keyword>
<feature type="transmembrane region" description="Helical" evidence="9">
    <location>
        <begin position="61"/>
        <end position="81"/>
    </location>
</feature>
<comment type="caution">
    <text evidence="10">The sequence shown here is derived from an EMBL/GenBank/DDBJ whole genome shotgun (WGS) entry which is preliminary data.</text>
</comment>
<accession>A0ABY1QTP9</accession>
<dbReference type="PANTHER" id="PTHR11795">
    <property type="entry name" value="BRANCHED-CHAIN AMINO ACID TRANSPORT SYSTEM PERMEASE PROTEIN LIVH"/>
    <property type="match status" value="1"/>
</dbReference>
<feature type="transmembrane region" description="Helical" evidence="9">
    <location>
        <begin position="187"/>
        <end position="208"/>
    </location>
</feature>
<keyword evidence="11" id="KW-1185">Reference proteome</keyword>
<feature type="transmembrane region" description="Helical" evidence="9">
    <location>
        <begin position="139"/>
        <end position="159"/>
    </location>
</feature>
<name>A0ABY1QTP9_9BURK</name>
<feature type="transmembrane region" description="Helical" evidence="9">
    <location>
        <begin position="93"/>
        <end position="119"/>
    </location>
</feature>
<evidence type="ECO:0000256" key="3">
    <source>
        <dbReference type="ARBA" id="ARBA00022475"/>
    </source>
</evidence>
<feature type="transmembrane region" description="Helical" evidence="9">
    <location>
        <begin position="18"/>
        <end position="41"/>
    </location>
</feature>
<dbReference type="InterPro" id="IPR052157">
    <property type="entry name" value="BCAA_transport_permease"/>
</dbReference>
<keyword evidence="5" id="KW-0029">Amino-acid transport</keyword>
<feature type="transmembrane region" description="Helical" evidence="9">
    <location>
        <begin position="220"/>
        <end position="248"/>
    </location>
</feature>
<dbReference type="PANTHER" id="PTHR11795:SF447">
    <property type="entry name" value="ABC TRANSPORTER PERMEASE PROTEIN"/>
    <property type="match status" value="1"/>
</dbReference>
<gene>
    <name evidence="10" type="ORF">SAMN06295970_13718</name>
</gene>
<keyword evidence="7 9" id="KW-0472">Membrane</keyword>
<protein>
    <submittedName>
        <fullName evidence="10">Amino acid/amide ABC transporter membrane protein 1, HAAT family</fullName>
    </submittedName>
</protein>
<keyword evidence="2" id="KW-0813">Transport</keyword>
<feature type="transmembrane region" description="Helical" evidence="9">
    <location>
        <begin position="260"/>
        <end position="278"/>
    </location>
</feature>